<dbReference type="AlphaFoldDB" id="A0AAV7LM81"/>
<sequence>MGPLGAPLGFSLSALQTVKIATGATAPVATLQLRRLHSEPASLLQGLSSLARGRPFGGRPPAQRESRNDPAVFRRGNFGRRPPPLAKVGMTPKVS</sequence>
<reference evidence="2" key="1">
    <citation type="journal article" date="2022" name="bioRxiv">
        <title>Sequencing and chromosome-scale assembly of the giantPleurodeles waltlgenome.</title>
        <authorList>
            <person name="Brown T."/>
            <person name="Elewa A."/>
            <person name="Iarovenko S."/>
            <person name="Subramanian E."/>
            <person name="Araus A.J."/>
            <person name="Petzold A."/>
            <person name="Susuki M."/>
            <person name="Suzuki K.-i.T."/>
            <person name="Hayashi T."/>
            <person name="Toyoda A."/>
            <person name="Oliveira C."/>
            <person name="Osipova E."/>
            <person name="Leigh N.D."/>
            <person name="Simon A."/>
            <person name="Yun M.H."/>
        </authorList>
    </citation>
    <scope>NUCLEOTIDE SEQUENCE</scope>
    <source>
        <strain evidence="2">20211129_DDA</strain>
        <tissue evidence="2">Liver</tissue>
    </source>
</reference>
<gene>
    <name evidence="2" type="ORF">NDU88_005795</name>
</gene>
<protein>
    <submittedName>
        <fullName evidence="2">Uncharacterized protein</fullName>
    </submittedName>
</protein>
<accession>A0AAV7LM81</accession>
<feature type="region of interest" description="Disordered" evidence="1">
    <location>
        <begin position="46"/>
        <end position="95"/>
    </location>
</feature>
<organism evidence="2 3">
    <name type="scientific">Pleurodeles waltl</name>
    <name type="common">Iberian ribbed newt</name>
    <dbReference type="NCBI Taxonomy" id="8319"/>
    <lineage>
        <taxon>Eukaryota</taxon>
        <taxon>Metazoa</taxon>
        <taxon>Chordata</taxon>
        <taxon>Craniata</taxon>
        <taxon>Vertebrata</taxon>
        <taxon>Euteleostomi</taxon>
        <taxon>Amphibia</taxon>
        <taxon>Batrachia</taxon>
        <taxon>Caudata</taxon>
        <taxon>Salamandroidea</taxon>
        <taxon>Salamandridae</taxon>
        <taxon>Pleurodelinae</taxon>
        <taxon>Pleurodeles</taxon>
    </lineage>
</organism>
<evidence type="ECO:0000313" key="3">
    <source>
        <dbReference type="Proteomes" id="UP001066276"/>
    </source>
</evidence>
<comment type="caution">
    <text evidence="2">The sequence shown here is derived from an EMBL/GenBank/DDBJ whole genome shotgun (WGS) entry which is preliminary data.</text>
</comment>
<dbReference type="Proteomes" id="UP001066276">
    <property type="component" value="Chromosome 11"/>
</dbReference>
<proteinExistence type="predicted"/>
<evidence type="ECO:0000256" key="1">
    <source>
        <dbReference type="SAM" id="MobiDB-lite"/>
    </source>
</evidence>
<name>A0AAV7LM81_PLEWA</name>
<keyword evidence="3" id="KW-1185">Reference proteome</keyword>
<dbReference type="EMBL" id="JANPWB010000015">
    <property type="protein sequence ID" value="KAJ1092685.1"/>
    <property type="molecule type" value="Genomic_DNA"/>
</dbReference>
<evidence type="ECO:0000313" key="2">
    <source>
        <dbReference type="EMBL" id="KAJ1092685.1"/>
    </source>
</evidence>